<keyword evidence="1" id="KW-0732">Signal</keyword>
<gene>
    <name evidence="2" type="ORF">JIN84_09815</name>
</gene>
<dbReference type="AlphaFoldDB" id="A0A934VB93"/>
<feature type="chain" id="PRO_5038094469" evidence="1">
    <location>
        <begin position="24"/>
        <end position="52"/>
    </location>
</feature>
<sequence length="52" mass="5614">MIRILTALVASVFALLSASCCCTGEPKAPGLRPLPQFQEIQTTTSQEVNYSK</sequence>
<dbReference type="RefSeq" id="WP_200350875.1">
    <property type="nucleotide sequence ID" value="NZ_BAABHZ010000006.1"/>
</dbReference>
<evidence type="ECO:0000256" key="1">
    <source>
        <dbReference type="SAM" id="SignalP"/>
    </source>
</evidence>
<dbReference type="PROSITE" id="PS51257">
    <property type="entry name" value="PROKAR_LIPOPROTEIN"/>
    <property type="match status" value="1"/>
</dbReference>
<evidence type="ECO:0000313" key="2">
    <source>
        <dbReference type="EMBL" id="MBK1815915.1"/>
    </source>
</evidence>
<proteinExistence type="predicted"/>
<accession>A0A934VB93</accession>
<name>A0A934VB93_9BACT</name>
<protein>
    <submittedName>
        <fullName evidence="2">Uncharacterized protein</fullName>
    </submittedName>
</protein>
<organism evidence="2 3">
    <name type="scientific">Luteolibacter yonseiensis</name>
    <dbReference type="NCBI Taxonomy" id="1144680"/>
    <lineage>
        <taxon>Bacteria</taxon>
        <taxon>Pseudomonadati</taxon>
        <taxon>Verrucomicrobiota</taxon>
        <taxon>Verrucomicrobiia</taxon>
        <taxon>Verrucomicrobiales</taxon>
        <taxon>Verrucomicrobiaceae</taxon>
        <taxon>Luteolibacter</taxon>
    </lineage>
</organism>
<reference evidence="2" key="1">
    <citation type="submission" date="2021-01" db="EMBL/GenBank/DDBJ databases">
        <title>Modified the classification status of verrucomicrobia.</title>
        <authorList>
            <person name="Feng X."/>
        </authorList>
    </citation>
    <scope>NUCLEOTIDE SEQUENCE</scope>
    <source>
        <strain evidence="2">JCM 18052</strain>
    </source>
</reference>
<evidence type="ECO:0000313" key="3">
    <source>
        <dbReference type="Proteomes" id="UP000600139"/>
    </source>
</evidence>
<comment type="caution">
    <text evidence="2">The sequence shown here is derived from an EMBL/GenBank/DDBJ whole genome shotgun (WGS) entry which is preliminary data.</text>
</comment>
<keyword evidence="3" id="KW-1185">Reference proteome</keyword>
<dbReference type="Proteomes" id="UP000600139">
    <property type="component" value="Unassembled WGS sequence"/>
</dbReference>
<dbReference type="EMBL" id="JAENIK010000011">
    <property type="protein sequence ID" value="MBK1815915.1"/>
    <property type="molecule type" value="Genomic_DNA"/>
</dbReference>
<feature type="signal peptide" evidence="1">
    <location>
        <begin position="1"/>
        <end position="23"/>
    </location>
</feature>